<dbReference type="RefSeq" id="WP_245164315.1">
    <property type="nucleotide sequence ID" value="NZ_LXER01000008.1"/>
</dbReference>
<keyword evidence="1" id="KW-0812">Transmembrane</keyword>
<dbReference type="Pfam" id="PF24295">
    <property type="entry name" value="DUF7480"/>
    <property type="match status" value="1"/>
</dbReference>
<sequence length="160" mass="17983">MQKYSVGFSMVSISWSLLLSGMCLLMLTGCPGPGDRFIPHETTSVSKQGKNICFNVIDTQDYQPAYIGINPRGTPSKEKDFNFSPGLTIVDRKLCTPPSFYHFPDNGRFIVEYILISKKHDDKPRKFVVGVGINHGKVYNFPLTDREIARPYGSIEVSEE</sequence>
<dbReference type="EMBL" id="LXER01000008">
    <property type="protein sequence ID" value="OAT33214.1"/>
    <property type="molecule type" value="Genomic_DNA"/>
</dbReference>
<evidence type="ECO:0000313" key="4">
    <source>
        <dbReference type="Proteomes" id="UP000078410"/>
    </source>
</evidence>
<dbReference type="Proteomes" id="UP000078410">
    <property type="component" value="Unassembled WGS sequence"/>
</dbReference>
<dbReference type="PATRIC" id="fig|1354251.4.peg.1067"/>
<keyword evidence="4" id="KW-1185">Reference proteome</keyword>
<protein>
    <recommendedName>
        <fullName evidence="2">DUF7480 domain-containing protein</fullName>
    </recommendedName>
</protein>
<dbReference type="PROSITE" id="PS51257">
    <property type="entry name" value="PROKAR_LIPOPROTEIN"/>
    <property type="match status" value="1"/>
</dbReference>
<proteinExistence type="predicted"/>
<keyword evidence="1" id="KW-1133">Transmembrane helix</keyword>
<evidence type="ECO:0000259" key="2">
    <source>
        <dbReference type="Pfam" id="PF24295"/>
    </source>
</evidence>
<organism evidence="3 4">
    <name type="scientific">Buttiauxella brennerae ATCC 51605</name>
    <dbReference type="NCBI Taxonomy" id="1354251"/>
    <lineage>
        <taxon>Bacteria</taxon>
        <taxon>Pseudomonadati</taxon>
        <taxon>Pseudomonadota</taxon>
        <taxon>Gammaproteobacteria</taxon>
        <taxon>Enterobacterales</taxon>
        <taxon>Enterobacteriaceae</taxon>
        <taxon>Buttiauxella</taxon>
    </lineage>
</organism>
<reference evidence="3 4" key="1">
    <citation type="submission" date="2016-04" db="EMBL/GenBank/DDBJ databases">
        <title>ATOL: Assembling a taxonomically balanced genome-scale reconstruction of the evolutionary history of the Enterobacteriaceae.</title>
        <authorList>
            <person name="Plunkett G.III."/>
            <person name="Neeno-Eckwall E.C."/>
            <person name="Glasner J.D."/>
            <person name="Perna N.T."/>
        </authorList>
    </citation>
    <scope>NUCLEOTIDE SEQUENCE [LARGE SCALE GENOMIC DNA]</scope>
    <source>
        <strain evidence="3 4">ATCC 51605</strain>
    </source>
</reference>
<comment type="caution">
    <text evidence="3">The sequence shown here is derived from an EMBL/GenBank/DDBJ whole genome shotgun (WGS) entry which is preliminary data.</text>
</comment>
<gene>
    <name evidence="3" type="ORF">M975_1045</name>
</gene>
<feature type="domain" description="DUF7480" evidence="2">
    <location>
        <begin position="41"/>
        <end position="134"/>
    </location>
</feature>
<dbReference type="InterPro" id="IPR055903">
    <property type="entry name" value="DUF7480"/>
</dbReference>
<feature type="transmembrane region" description="Helical" evidence="1">
    <location>
        <begin position="6"/>
        <end position="27"/>
    </location>
</feature>
<dbReference type="NCBIfam" id="NF045617">
    <property type="entry name" value="mostly_LP"/>
    <property type="match status" value="1"/>
</dbReference>
<evidence type="ECO:0000313" key="3">
    <source>
        <dbReference type="EMBL" id="OAT33214.1"/>
    </source>
</evidence>
<accession>A0A1B7ITK2</accession>
<name>A0A1B7ITK2_9ENTR</name>
<evidence type="ECO:0000256" key="1">
    <source>
        <dbReference type="SAM" id="Phobius"/>
    </source>
</evidence>
<dbReference type="InterPro" id="IPR054657">
    <property type="entry name" value="T6SS_periplasmic_put"/>
</dbReference>
<dbReference type="AlphaFoldDB" id="A0A1B7ITK2"/>
<keyword evidence="1" id="KW-0472">Membrane</keyword>